<geneLocation type="plasmid" evidence="1 2">
    <name>pREB8</name>
</geneLocation>
<keyword evidence="1" id="KW-0614">Plasmid</keyword>
<dbReference type="EMBL" id="CP000845">
    <property type="protein sequence ID" value="ABW33369.1"/>
    <property type="molecule type" value="Genomic_DNA"/>
</dbReference>
<reference evidence="1 2" key="1">
    <citation type="journal article" date="2008" name="Proc. Natl. Acad. Sci. U.S.A.">
        <title>Niche adaptation and genome expansion in the chlorophyll d-producing cyanobacterium Acaryochloris marina.</title>
        <authorList>
            <person name="Swingley W.D."/>
            <person name="Chen M."/>
            <person name="Cheung P.C."/>
            <person name="Conrad A.L."/>
            <person name="Dejesa L.C."/>
            <person name="Hao J."/>
            <person name="Honchak B.M."/>
            <person name="Karbach L.E."/>
            <person name="Kurdoglu A."/>
            <person name="Lahiri S."/>
            <person name="Mastrian S.D."/>
            <person name="Miyashita H."/>
            <person name="Page L."/>
            <person name="Ramakrishna P."/>
            <person name="Satoh S."/>
            <person name="Sattley W.M."/>
            <person name="Shimada Y."/>
            <person name="Taylor H.L."/>
            <person name="Tomo T."/>
            <person name="Tsuchiya T."/>
            <person name="Wang Z.T."/>
            <person name="Raymond J."/>
            <person name="Mimuro M."/>
            <person name="Blankenship R.E."/>
            <person name="Touchman J.W."/>
        </authorList>
    </citation>
    <scope>NUCLEOTIDE SEQUENCE [LARGE SCALE GENOMIC DNA]</scope>
    <source>
        <strain evidence="2">MBIC 11017</strain>
        <plasmid evidence="2">Plasmid pREB8</plasmid>
    </source>
</reference>
<dbReference type="AlphaFoldDB" id="A8ZQT3"/>
<proteinExistence type="predicted"/>
<organism evidence="1 2">
    <name type="scientific">Acaryochloris marina (strain MBIC 11017)</name>
    <dbReference type="NCBI Taxonomy" id="329726"/>
    <lineage>
        <taxon>Bacteria</taxon>
        <taxon>Bacillati</taxon>
        <taxon>Cyanobacteriota</taxon>
        <taxon>Cyanophyceae</taxon>
        <taxon>Acaryochloridales</taxon>
        <taxon>Acaryochloridaceae</taxon>
        <taxon>Acaryochloris</taxon>
    </lineage>
</organism>
<dbReference type="KEGG" id="amr:AM1_H0016"/>
<evidence type="ECO:0000313" key="2">
    <source>
        <dbReference type="Proteomes" id="UP000000268"/>
    </source>
</evidence>
<dbReference type="HOGENOM" id="CLU_3178860_0_0_3"/>
<gene>
    <name evidence="1" type="ordered locus">AM1_H0016</name>
</gene>
<sequence length="46" mass="5149">MPFEIDVLLQEQLGKQVLSCDFLEGGSVFHFEGYTLKLGSTELSQN</sequence>
<dbReference type="Proteomes" id="UP000000268">
    <property type="component" value="Plasmid pREB8"/>
</dbReference>
<name>A8ZQT3_ACAM1</name>
<evidence type="ECO:0000313" key="1">
    <source>
        <dbReference type="EMBL" id="ABW33369.1"/>
    </source>
</evidence>
<protein>
    <submittedName>
        <fullName evidence="1">Uncharacterized protein</fullName>
    </submittedName>
</protein>
<keyword evidence="2" id="KW-1185">Reference proteome</keyword>
<accession>A8ZQT3</accession>